<dbReference type="PANTHER" id="PTHR19324">
    <property type="entry name" value="PERFORIN-LIKE PROTEIN 1"/>
    <property type="match status" value="1"/>
</dbReference>
<gene>
    <name evidence="2" type="ORF">MAR_007984</name>
</gene>
<sequence>IRCYSDSDKDYPLEIPVPWPSGTYGLIKARSGCPGDQVNWQSGWRYQDTEDHGTSNRYSDYITYYLAGDFGSNIRTEFCIKTRSTTSDILSRWPEGSYCILKYITCPNDFQEGYIYWDDEDHGNANDKWGVMPDGNYGANTRIDYCCRNDSLHNEAISLPTDRPFVLMRFGGTCQLVEGMDARDLHIRWDDDDTDNNDSADGMHPDDTDANQNHELHFCYYQSSGHGAPHRMELPWPSGTYGLIKTRLGCPGNQGDWQSGWRYQDTEDNDQANSFSDNIEFYLAGEFGVNIKTEFCIKTRDSFTPIMPIWPDGSYCILKYSACLYDFQDGYIYWDDEDTENRNDKWGILPDGIYNGNTRISYCCRNDGPSSTAILLPTDSPFVLMRFGGTCQSVQGMSVRDLYIRWDDEDEDNSDSAVGMHPDDTGPYNNHELHFCYYN</sequence>
<dbReference type="PANTHER" id="PTHR19324:SF33">
    <property type="entry name" value="MUCIN-5AC"/>
    <property type="match status" value="1"/>
</dbReference>
<feature type="domain" description="Apextrin C-terminal" evidence="1">
    <location>
        <begin position="19"/>
        <end position="221"/>
    </location>
</feature>
<feature type="domain" description="Apextrin C-terminal" evidence="1">
    <location>
        <begin position="236"/>
        <end position="438"/>
    </location>
</feature>
<dbReference type="InterPro" id="IPR031569">
    <property type="entry name" value="ApeC"/>
</dbReference>
<evidence type="ECO:0000313" key="3">
    <source>
        <dbReference type="Proteomes" id="UP001164746"/>
    </source>
</evidence>
<reference evidence="2" key="1">
    <citation type="submission" date="2022-11" db="EMBL/GenBank/DDBJ databases">
        <title>Centuries of genome instability and evolution in soft-shell clam transmissible cancer (bioRxiv).</title>
        <authorList>
            <person name="Hart S.F.M."/>
            <person name="Yonemitsu M.A."/>
            <person name="Giersch R.M."/>
            <person name="Beal B.F."/>
            <person name="Arriagada G."/>
            <person name="Davis B.W."/>
            <person name="Ostrander E.A."/>
            <person name="Goff S.P."/>
            <person name="Metzger M.J."/>
        </authorList>
    </citation>
    <scope>NUCLEOTIDE SEQUENCE</scope>
    <source>
        <strain evidence="2">MELC-2E11</strain>
        <tissue evidence="2">Siphon/mantle</tissue>
    </source>
</reference>
<organism evidence="2 3">
    <name type="scientific">Mya arenaria</name>
    <name type="common">Soft-shell clam</name>
    <dbReference type="NCBI Taxonomy" id="6604"/>
    <lineage>
        <taxon>Eukaryota</taxon>
        <taxon>Metazoa</taxon>
        <taxon>Spiralia</taxon>
        <taxon>Lophotrochozoa</taxon>
        <taxon>Mollusca</taxon>
        <taxon>Bivalvia</taxon>
        <taxon>Autobranchia</taxon>
        <taxon>Heteroconchia</taxon>
        <taxon>Euheterodonta</taxon>
        <taxon>Imparidentia</taxon>
        <taxon>Neoheterodontei</taxon>
        <taxon>Myida</taxon>
        <taxon>Myoidea</taxon>
        <taxon>Myidae</taxon>
        <taxon>Mya</taxon>
    </lineage>
</organism>
<evidence type="ECO:0000313" key="2">
    <source>
        <dbReference type="EMBL" id="WAR01426.1"/>
    </source>
</evidence>
<name>A0ABY7DYR6_MYAAR</name>
<protein>
    <recommendedName>
        <fullName evidence="1">Apextrin C-terminal domain-containing protein</fullName>
    </recommendedName>
</protein>
<proteinExistence type="predicted"/>
<dbReference type="Pfam" id="PF16977">
    <property type="entry name" value="ApeC"/>
    <property type="match status" value="2"/>
</dbReference>
<keyword evidence="3" id="KW-1185">Reference proteome</keyword>
<evidence type="ECO:0000259" key="1">
    <source>
        <dbReference type="Pfam" id="PF16977"/>
    </source>
</evidence>
<dbReference type="Proteomes" id="UP001164746">
    <property type="component" value="Chromosome 4"/>
</dbReference>
<accession>A0ABY7DYR6</accession>
<dbReference type="EMBL" id="CP111015">
    <property type="protein sequence ID" value="WAR01426.1"/>
    <property type="molecule type" value="Genomic_DNA"/>
</dbReference>
<feature type="non-terminal residue" evidence="2">
    <location>
        <position position="1"/>
    </location>
</feature>